<dbReference type="PANTHER" id="PTHR38111">
    <property type="entry name" value="ZN(2)-C6 FUNGAL-TYPE DOMAIN-CONTAINING PROTEIN-RELATED"/>
    <property type="match status" value="1"/>
</dbReference>
<comment type="caution">
    <text evidence="4">The sequence shown here is derived from an EMBL/GenBank/DDBJ whole genome shotgun (WGS) entry which is preliminary data.</text>
</comment>
<dbReference type="Proteomes" id="UP001301769">
    <property type="component" value="Unassembled WGS sequence"/>
</dbReference>
<gene>
    <name evidence="4" type="ORF">QBC37DRAFT_434778</name>
</gene>
<reference evidence="4" key="2">
    <citation type="submission" date="2023-05" db="EMBL/GenBank/DDBJ databases">
        <authorList>
            <consortium name="Lawrence Berkeley National Laboratory"/>
            <person name="Steindorff A."/>
            <person name="Hensen N."/>
            <person name="Bonometti L."/>
            <person name="Westerberg I."/>
            <person name="Brannstrom I.O."/>
            <person name="Guillou S."/>
            <person name="Cros-Aarteil S."/>
            <person name="Calhoun S."/>
            <person name="Haridas S."/>
            <person name="Kuo A."/>
            <person name="Mondo S."/>
            <person name="Pangilinan J."/>
            <person name="Riley R."/>
            <person name="Labutti K."/>
            <person name="Andreopoulos B."/>
            <person name="Lipzen A."/>
            <person name="Chen C."/>
            <person name="Yanf M."/>
            <person name="Daum C."/>
            <person name="Ng V."/>
            <person name="Clum A."/>
            <person name="Ohm R."/>
            <person name="Martin F."/>
            <person name="Silar P."/>
            <person name="Natvig D."/>
            <person name="Lalanne C."/>
            <person name="Gautier V."/>
            <person name="Ament-Velasquez S.L."/>
            <person name="Kruys A."/>
            <person name="Hutchinson M.I."/>
            <person name="Powell A.J."/>
            <person name="Barry K."/>
            <person name="Miller A.N."/>
            <person name="Grigoriev I.V."/>
            <person name="Debuchy R."/>
            <person name="Gladieux P."/>
            <person name="Thoren M.H."/>
            <person name="Johannesson H."/>
        </authorList>
    </citation>
    <scope>NUCLEOTIDE SEQUENCE</scope>
    <source>
        <strain evidence="4">PSN293</strain>
    </source>
</reference>
<evidence type="ECO:0000313" key="5">
    <source>
        <dbReference type="Proteomes" id="UP001301769"/>
    </source>
</evidence>
<dbReference type="GO" id="GO:0008270">
    <property type="term" value="F:zinc ion binding"/>
    <property type="evidence" value="ECO:0007669"/>
    <property type="project" value="InterPro"/>
</dbReference>
<organism evidence="4 5">
    <name type="scientific">Rhypophila decipiens</name>
    <dbReference type="NCBI Taxonomy" id="261697"/>
    <lineage>
        <taxon>Eukaryota</taxon>
        <taxon>Fungi</taxon>
        <taxon>Dikarya</taxon>
        <taxon>Ascomycota</taxon>
        <taxon>Pezizomycotina</taxon>
        <taxon>Sordariomycetes</taxon>
        <taxon>Sordariomycetidae</taxon>
        <taxon>Sordariales</taxon>
        <taxon>Naviculisporaceae</taxon>
        <taxon>Rhypophila</taxon>
    </lineage>
</organism>
<keyword evidence="1" id="KW-0539">Nucleus</keyword>
<dbReference type="InterPro" id="IPR036864">
    <property type="entry name" value="Zn2-C6_fun-type_DNA-bd_sf"/>
</dbReference>
<evidence type="ECO:0000259" key="3">
    <source>
        <dbReference type="PROSITE" id="PS50048"/>
    </source>
</evidence>
<proteinExistence type="predicted"/>
<dbReference type="CDD" id="cd00067">
    <property type="entry name" value="GAL4"/>
    <property type="match status" value="1"/>
</dbReference>
<feature type="region of interest" description="Disordered" evidence="2">
    <location>
        <begin position="53"/>
        <end position="89"/>
    </location>
</feature>
<sequence length="547" mass="60612">MVGVPGRSKACHNCRQRRIKCGGEVPTCRNCTKSRRTCAGYQRQHAFILSKEMTEVSSSETGDSGGRVMISRYQNKPPDGTPKSKTNPADASQIATVIPPQEMPLHNVFRDRLFAILVEKQLATVAPDSVQIPFTQRNDLMLQVVSLPDLSPALENTLLAVYLARLGREHKLPSLVHASLGLYTRGMSAMRKEIRYPSSQYSDQNLAASLALLLYEITECPGGTLQGYMAHYRGTMQLLRMRGAGAHASGIAHSAFHILRLHTVLPDMSENKRSFLADPEWRELPWSCPNGKRIAKTPFDCLIDILLDIPEIGPKRQKVEAMTDPKRILSGCIANINEGYALESRLAEWFDSYKETIPGGLYHPKLTTVDSVVDDVERGKLFPVAFHFPAFMVGQNLVYYWVGLMSVQAHLSFSYTTLEQLMAVLDAMGRDSLSCSCITDNASPEAGNLKSLRCLGHFNINMLPTLGHREEWPRTTAYNICQSTEYFLEDKIQGFMPASVLPALVLVKGFWKFAPGNMSREIAWIDDMLGKISASGSAVAGVIRGLG</sequence>
<dbReference type="Gene3D" id="4.10.240.10">
    <property type="entry name" value="Zn(2)-C6 fungal-type DNA-binding domain"/>
    <property type="match status" value="1"/>
</dbReference>
<reference evidence="4" key="1">
    <citation type="journal article" date="2023" name="Mol. Phylogenet. Evol.">
        <title>Genome-scale phylogeny and comparative genomics of the fungal order Sordariales.</title>
        <authorList>
            <person name="Hensen N."/>
            <person name="Bonometti L."/>
            <person name="Westerberg I."/>
            <person name="Brannstrom I.O."/>
            <person name="Guillou S."/>
            <person name="Cros-Aarteil S."/>
            <person name="Calhoun S."/>
            <person name="Haridas S."/>
            <person name="Kuo A."/>
            <person name="Mondo S."/>
            <person name="Pangilinan J."/>
            <person name="Riley R."/>
            <person name="LaButti K."/>
            <person name="Andreopoulos B."/>
            <person name="Lipzen A."/>
            <person name="Chen C."/>
            <person name="Yan M."/>
            <person name="Daum C."/>
            <person name="Ng V."/>
            <person name="Clum A."/>
            <person name="Steindorff A."/>
            <person name="Ohm R.A."/>
            <person name="Martin F."/>
            <person name="Silar P."/>
            <person name="Natvig D.O."/>
            <person name="Lalanne C."/>
            <person name="Gautier V."/>
            <person name="Ament-Velasquez S.L."/>
            <person name="Kruys A."/>
            <person name="Hutchinson M.I."/>
            <person name="Powell A.J."/>
            <person name="Barry K."/>
            <person name="Miller A.N."/>
            <person name="Grigoriev I.V."/>
            <person name="Debuchy R."/>
            <person name="Gladieux P."/>
            <person name="Hiltunen Thoren M."/>
            <person name="Johannesson H."/>
        </authorList>
    </citation>
    <scope>NUCLEOTIDE SEQUENCE</scope>
    <source>
        <strain evidence="4">PSN293</strain>
    </source>
</reference>
<protein>
    <recommendedName>
        <fullName evidence="3">Zn(2)-C6 fungal-type domain-containing protein</fullName>
    </recommendedName>
</protein>
<dbReference type="PANTHER" id="PTHR38111:SF11">
    <property type="entry name" value="TRANSCRIPTION FACTOR DOMAIN-CONTAINING PROTEIN-RELATED"/>
    <property type="match status" value="1"/>
</dbReference>
<feature type="domain" description="Zn(2)-C6 fungal-type" evidence="3">
    <location>
        <begin position="10"/>
        <end position="38"/>
    </location>
</feature>
<dbReference type="SUPFAM" id="SSF57701">
    <property type="entry name" value="Zn2/Cys6 DNA-binding domain"/>
    <property type="match status" value="1"/>
</dbReference>
<dbReference type="Pfam" id="PF00172">
    <property type="entry name" value="Zn_clus"/>
    <property type="match status" value="1"/>
</dbReference>
<accession>A0AAN6XTX8</accession>
<evidence type="ECO:0000313" key="4">
    <source>
        <dbReference type="EMBL" id="KAK4206546.1"/>
    </source>
</evidence>
<name>A0AAN6XTX8_9PEZI</name>
<dbReference type="GO" id="GO:0000981">
    <property type="term" value="F:DNA-binding transcription factor activity, RNA polymerase II-specific"/>
    <property type="evidence" value="ECO:0007669"/>
    <property type="project" value="InterPro"/>
</dbReference>
<dbReference type="PROSITE" id="PS00463">
    <property type="entry name" value="ZN2_CY6_FUNGAL_1"/>
    <property type="match status" value="1"/>
</dbReference>
<evidence type="ECO:0000256" key="1">
    <source>
        <dbReference type="ARBA" id="ARBA00023242"/>
    </source>
</evidence>
<dbReference type="AlphaFoldDB" id="A0AAN6XTX8"/>
<dbReference type="PROSITE" id="PS50048">
    <property type="entry name" value="ZN2_CY6_FUNGAL_2"/>
    <property type="match status" value="1"/>
</dbReference>
<dbReference type="EMBL" id="MU858389">
    <property type="protein sequence ID" value="KAK4206546.1"/>
    <property type="molecule type" value="Genomic_DNA"/>
</dbReference>
<dbReference type="SMART" id="SM00066">
    <property type="entry name" value="GAL4"/>
    <property type="match status" value="1"/>
</dbReference>
<dbReference type="InterPro" id="IPR053178">
    <property type="entry name" value="Osmoadaptation_assoc"/>
</dbReference>
<evidence type="ECO:0000256" key="2">
    <source>
        <dbReference type="SAM" id="MobiDB-lite"/>
    </source>
</evidence>
<keyword evidence="5" id="KW-1185">Reference proteome</keyword>
<dbReference type="InterPro" id="IPR001138">
    <property type="entry name" value="Zn2Cys6_DnaBD"/>
</dbReference>